<comment type="caution">
    <text evidence="1">The sequence shown here is derived from an EMBL/GenBank/DDBJ whole genome shotgun (WGS) entry which is preliminary data.</text>
</comment>
<evidence type="ECO:0008006" key="3">
    <source>
        <dbReference type="Google" id="ProtNLM"/>
    </source>
</evidence>
<evidence type="ECO:0000313" key="2">
    <source>
        <dbReference type="Proteomes" id="UP000604243"/>
    </source>
</evidence>
<dbReference type="Proteomes" id="UP000604243">
    <property type="component" value="Unassembled WGS sequence"/>
</dbReference>
<proteinExistence type="predicted"/>
<reference evidence="2" key="1">
    <citation type="journal article" date="2019" name="Int. J. Syst. Evol. Microbiol.">
        <title>The Global Catalogue of Microorganisms (GCM) 10K type strain sequencing project: providing services to taxonomists for standard genome sequencing and annotation.</title>
        <authorList>
            <consortium name="The Broad Institute Genomics Platform"/>
            <consortium name="The Broad Institute Genome Sequencing Center for Infectious Disease"/>
            <person name="Wu L."/>
            <person name="Ma J."/>
        </authorList>
    </citation>
    <scope>NUCLEOTIDE SEQUENCE [LARGE SCALE GENOMIC DNA]</scope>
    <source>
        <strain evidence="2">KCTC 42082</strain>
    </source>
</reference>
<accession>A0ABQ3F992</accession>
<sequence length="122" mass="13585">MAAGLYLLVGGAIALACATWLSPVWAAVVFVVLGGLGWQQAGHVPPPLRTSGHGQWEQYRHGQWHAVTLEVSRLGPLLCEVRIARRRYALWYDMVAPEQFRQLRRAFLDRPPAKGLRDTAQG</sequence>
<dbReference type="RefSeq" id="WP_189514092.1">
    <property type="nucleotide sequence ID" value="NZ_BMZM01000001.1"/>
</dbReference>
<keyword evidence="2" id="KW-1185">Reference proteome</keyword>
<protein>
    <recommendedName>
        <fullName evidence="3">DUF2244 domain-containing protein</fullName>
    </recommendedName>
</protein>
<organism evidence="1 2">
    <name type="scientific">Kushneria pakistanensis</name>
    <dbReference type="NCBI Taxonomy" id="1508770"/>
    <lineage>
        <taxon>Bacteria</taxon>
        <taxon>Pseudomonadati</taxon>
        <taxon>Pseudomonadota</taxon>
        <taxon>Gammaproteobacteria</taxon>
        <taxon>Oceanospirillales</taxon>
        <taxon>Halomonadaceae</taxon>
        <taxon>Kushneria</taxon>
    </lineage>
</organism>
<evidence type="ECO:0000313" key="1">
    <source>
        <dbReference type="EMBL" id="GHC14827.1"/>
    </source>
</evidence>
<name>A0ABQ3F992_9GAMM</name>
<gene>
    <name evidence="1" type="ORF">GCM10010082_01360</name>
</gene>
<dbReference type="EMBL" id="BMZM01000001">
    <property type="protein sequence ID" value="GHC14827.1"/>
    <property type="molecule type" value="Genomic_DNA"/>
</dbReference>